<dbReference type="OrthoDB" id="310895at2759"/>
<dbReference type="InterPro" id="IPR016163">
    <property type="entry name" value="Ald_DH_C"/>
</dbReference>
<evidence type="ECO:0000256" key="6">
    <source>
        <dbReference type="RuleBase" id="RU003345"/>
    </source>
</evidence>
<dbReference type="PROSITE" id="PS00687">
    <property type="entry name" value="ALDEHYDE_DEHYDR_GLU"/>
    <property type="match status" value="1"/>
</dbReference>
<name>A0A5N5X2R1_9EURO</name>
<keyword evidence="9" id="KW-1185">Reference proteome</keyword>
<dbReference type="PANTHER" id="PTHR43720">
    <property type="entry name" value="2-AMINOMUCONIC SEMIALDEHYDE DEHYDROGENASE"/>
    <property type="match status" value="1"/>
</dbReference>
<dbReference type="GO" id="GO:0004029">
    <property type="term" value="F:aldehyde dehydrogenase (NAD+) activity"/>
    <property type="evidence" value="ECO:0007669"/>
    <property type="project" value="UniProtKB-EC"/>
</dbReference>
<sequence>MSGFVVQLTAPNGRKYSQPIGLFINNKFVSSKSGERIAKRALSNEEEIISVYAAGADDVDIAVKAARRALNHPSWKFLPATDRGNLMLALADLIDQHKEVLATIETWDNGNSLCLAFVYLLTFPSLGKPYNASLEDDLNEVINTIKYFAGWADKVHGQTVGTTSAKLAYTLRRPVGVVGQIIPWNFPLAMAAMKLAPALACGNTVILKPAEQTPLSILYLANLIRDAGFPPGVINILNGYGKVAGSALVTHPDVDKIAFTGSTSTGKEVMKMAAGTLKDIILETGGKSPLIVFQDADLQQAVKWAHIGVMYNQGQVCTATSRILVHNPVYEPFVALFKTMVASKYDKVGDPFAGDTFQGPQVSRAQYERVLSFIESGKSEGATLVAGGEPIKSTSDGNGFYIAPTIFTNVTDSMRIYREEVFGPLVVISSFATEEEAIIRANDTQYGLGAAIFSKNIERAHRVAAEIEAGTIWINSSNDSDFRVAFGGLKQSGIGYELGQAGVEAYSQIKAIHVNLGAKL</sequence>
<keyword evidence="2 6" id="KW-0560">Oxidoreductase</keyword>
<evidence type="ECO:0000313" key="8">
    <source>
        <dbReference type="EMBL" id="KAB8075086.1"/>
    </source>
</evidence>
<dbReference type="Gene3D" id="3.40.605.10">
    <property type="entry name" value="Aldehyde Dehydrogenase, Chain A, domain 1"/>
    <property type="match status" value="1"/>
</dbReference>
<dbReference type="EC" id="1.2.1.3" evidence="4"/>
<dbReference type="InterPro" id="IPR029510">
    <property type="entry name" value="Ald_DH_CS_GLU"/>
</dbReference>
<dbReference type="SUPFAM" id="SSF53720">
    <property type="entry name" value="ALDH-like"/>
    <property type="match status" value="1"/>
</dbReference>
<dbReference type="PANTHER" id="PTHR43720:SF2">
    <property type="entry name" value="2-AMINOMUCONIC SEMIALDEHYDE DEHYDROGENASE"/>
    <property type="match status" value="1"/>
</dbReference>
<evidence type="ECO:0000313" key="9">
    <source>
        <dbReference type="Proteomes" id="UP000326565"/>
    </source>
</evidence>
<reference evidence="8 9" key="1">
    <citation type="submission" date="2019-04" db="EMBL/GenBank/DDBJ databases">
        <title>Friends and foes A comparative genomics study of 23 Aspergillus species from section Flavi.</title>
        <authorList>
            <consortium name="DOE Joint Genome Institute"/>
            <person name="Kjaerbolling I."/>
            <person name="Vesth T."/>
            <person name="Frisvad J.C."/>
            <person name="Nybo J.L."/>
            <person name="Theobald S."/>
            <person name="Kildgaard S."/>
            <person name="Isbrandt T."/>
            <person name="Kuo A."/>
            <person name="Sato A."/>
            <person name="Lyhne E.K."/>
            <person name="Kogle M.E."/>
            <person name="Wiebenga A."/>
            <person name="Kun R.S."/>
            <person name="Lubbers R.J."/>
            <person name="Makela M.R."/>
            <person name="Barry K."/>
            <person name="Chovatia M."/>
            <person name="Clum A."/>
            <person name="Daum C."/>
            <person name="Haridas S."/>
            <person name="He G."/>
            <person name="LaButti K."/>
            <person name="Lipzen A."/>
            <person name="Mondo S."/>
            <person name="Riley R."/>
            <person name="Salamov A."/>
            <person name="Simmons B.A."/>
            <person name="Magnuson J.K."/>
            <person name="Henrissat B."/>
            <person name="Mortensen U.H."/>
            <person name="Larsen T.O."/>
            <person name="Devries R.P."/>
            <person name="Grigoriev I.V."/>
            <person name="Machida M."/>
            <person name="Baker S.E."/>
            <person name="Andersen M.R."/>
        </authorList>
    </citation>
    <scope>NUCLEOTIDE SEQUENCE [LARGE SCALE GENOMIC DNA]</scope>
    <source>
        <strain evidence="8 9">CBS 151.66</strain>
    </source>
</reference>
<feature type="domain" description="Aldehyde dehydrogenase" evidence="7">
    <location>
        <begin position="126"/>
        <end position="512"/>
    </location>
</feature>
<accession>A0A5N5X2R1</accession>
<comment type="similarity">
    <text evidence="1 6">Belongs to the aldehyde dehydrogenase family.</text>
</comment>
<dbReference type="Proteomes" id="UP000326565">
    <property type="component" value="Unassembled WGS sequence"/>
</dbReference>
<proteinExistence type="inferred from homology"/>
<evidence type="ECO:0000256" key="2">
    <source>
        <dbReference type="ARBA" id="ARBA00023002"/>
    </source>
</evidence>
<dbReference type="InterPro" id="IPR015590">
    <property type="entry name" value="Aldehyde_DH_dom"/>
</dbReference>
<dbReference type="InterPro" id="IPR016162">
    <property type="entry name" value="Ald_DH_N"/>
</dbReference>
<dbReference type="FunFam" id="3.40.605.10:FF:000050">
    <property type="entry name" value="Aldehyde dehydrogenase, mitochondrial"/>
    <property type="match status" value="1"/>
</dbReference>
<evidence type="ECO:0000256" key="3">
    <source>
        <dbReference type="ARBA" id="ARBA00023027"/>
    </source>
</evidence>
<dbReference type="EMBL" id="ML732199">
    <property type="protein sequence ID" value="KAB8075086.1"/>
    <property type="molecule type" value="Genomic_DNA"/>
</dbReference>
<keyword evidence="3" id="KW-0520">NAD</keyword>
<evidence type="ECO:0000256" key="1">
    <source>
        <dbReference type="ARBA" id="ARBA00009986"/>
    </source>
</evidence>
<evidence type="ECO:0000256" key="5">
    <source>
        <dbReference type="PROSITE-ProRule" id="PRU10007"/>
    </source>
</evidence>
<protein>
    <recommendedName>
        <fullName evidence="4">aldehyde dehydrogenase (NAD(+))</fullName>
        <ecNumber evidence="4">1.2.1.3</ecNumber>
    </recommendedName>
</protein>
<dbReference type="FunFam" id="3.40.309.10:FF:000012">
    <property type="entry name" value="Betaine aldehyde dehydrogenase"/>
    <property type="match status" value="1"/>
</dbReference>
<evidence type="ECO:0000256" key="4">
    <source>
        <dbReference type="ARBA" id="ARBA00024226"/>
    </source>
</evidence>
<dbReference type="AlphaFoldDB" id="A0A5N5X2R1"/>
<dbReference type="GO" id="GO:0006598">
    <property type="term" value="P:polyamine catabolic process"/>
    <property type="evidence" value="ECO:0007669"/>
    <property type="project" value="TreeGrafter"/>
</dbReference>
<evidence type="ECO:0000259" key="7">
    <source>
        <dbReference type="Pfam" id="PF00171"/>
    </source>
</evidence>
<dbReference type="Pfam" id="PF00171">
    <property type="entry name" value="Aldedh"/>
    <property type="match status" value="2"/>
</dbReference>
<organism evidence="8 9">
    <name type="scientific">Aspergillus leporis</name>
    <dbReference type="NCBI Taxonomy" id="41062"/>
    <lineage>
        <taxon>Eukaryota</taxon>
        <taxon>Fungi</taxon>
        <taxon>Dikarya</taxon>
        <taxon>Ascomycota</taxon>
        <taxon>Pezizomycotina</taxon>
        <taxon>Eurotiomycetes</taxon>
        <taxon>Eurotiomycetidae</taxon>
        <taxon>Eurotiales</taxon>
        <taxon>Aspergillaceae</taxon>
        <taxon>Aspergillus</taxon>
        <taxon>Aspergillus subgen. Circumdati</taxon>
    </lineage>
</organism>
<feature type="domain" description="Aldehyde dehydrogenase" evidence="7">
    <location>
        <begin position="28"/>
        <end position="113"/>
    </location>
</feature>
<dbReference type="Gene3D" id="3.40.309.10">
    <property type="entry name" value="Aldehyde Dehydrogenase, Chain A, domain 2"/>
    <property type="match status" value="1"/>
</dbReference>
<feature type="active site" evidence="5">
    <location>
        <position position="283"/>
    </location>
</feature>
<gene>
    <name evidence="8" type="ORF">BDV29DRAFT_172466</name>
</gene>
<dbReference type="InterPro" id="IPR016161">
    <property type="entry name" value="Ald_DH/histidinol_DH"/>
</dbReference>